<dbReference type="AlphaFoldDB" id="J9FJ45"/>
<name>J9FJ45_9ZZZZ</name>
<protein>
    <submittedName>
        <fullName evidence="2">Uncharacterized protein</fullName>
    </submittedName>
</protein>
<accession>J9FJ45</accession>
<reference evidence="2" key="1">
    <citation type="journal article" date="2012" name="PLoS ONE">
        <title>Gene sets for utilization of primary and secondary nutrition supplies in the distal gut of endangered iberian lynx.</title>
        <authorList>
            <person name="Alcaide M."/>
            <person name="Messina E."/>
            <person name="Richter M."/>
            <person name="Bargiela R."/>
            <person name="Peplies J."/>
            <person name="Huws S.A."/>
            <person name="Newbold C.J."/>
            <person name="Golyshin P.N."/>
            <person name="Simon M.A."/>
            <person name="Lopez G."/>
            <person name="Yakimov M.M."/>
            <person name="Ferrer M."/>
        </authorList>
    </citation>
    <scope>NUCLEOTIDE SEQUENCE</scope>
</reference>
<comment type="caution">
    <text evidence="2">The sequence shown here is derived from an EMBL/GenBank/DDBJ whole genome shotgun (WGS) entry which is preliminary data.</text>
</comment>
<feature type="region of interest" description="Disordered" evidence="1">
    <location>
        <begin position="26"/>
        <end position="45"/>
    </location>
</feature>
<gene>
    <name evidence="2" type="ORF">EVA_16957</name>
</gene>
<evidence type="ECO:0000256" key="1">
    <source>
        <dbReference type="SAM" id="MobiDB-lite"/>
    </source>
</evidence>
<dbReference type="EMBL" id="AMCI01006094">
    <property type="protein sequence ID" value="EJW94936.1"/>
    <property type="molecule type" value="Genomic_DNA"/>
</dbReference>
<organism evidence="2">
    <name type="scientific">gut metagenome</name>
    <dbReference type="NCBI Taxonomy" id="749906"/>
    <lineage>
        <taxon>unclassified sequences</taxon>
        <taxon>metagenomes</taxon>
        <taxon>organismal metagenomes</taxon>
    </lineage>
</organism>
<evidence type="ECO:0000313" key="2">
    <source>
        <dbReference type="EMBL" id="EJW94936.1"/>
    </source>
</evidence>
<sequence>MKNKAWKTLSFVWRISYIGIKNTAESGNGKVISPVHFSKQKPKSD</sequence>
<proteinExistence type="predicted"/>